<feature type="transmembrane region" description="Helical" evidence="1">
    <location>
        <begin position="42"/>
        <end position="65"/>
    </location>
</feature>
<evidence type="ECO:0000313" key="2">
    <source>
        <dbReference type="EMBL" id="KWV77496.1"/>
    </source>
</evidence>
<dbReference type="Proteomes" id="UP000063434">
    <property type="component" value="Unassembled WGS sequence"/>
</dbReference>
<keyword evidence="1" id="KW-0812">Transmembrane</keyword>
<name>A0A109KY14_PSEFL</name>
<keyword evidence="1" id="KW-0472">Membrane</keyword>
<dbReference type="AlphaFoldDB" id="A0A109KY14"/>
<keyword evidence="1" id="KW-1133">Transmembrane helix</keyword>
<proteinExistence type="predicted"/>
<comment type="caution">
    <text evidence="2">The sequence shown here is derived from an EMBL/GenBank/DDBJ whole genome shotgun (WGS) entry which is preliminary data.</text>
</comment>
<protein>
    <submittedName>
        <fullName evidence="2">Uncharacterized protein</fullName>
    </submittedName>
</protein>
<organism evidence="2 3">
    <name type="scientific">Pseudomonas fluorescens</name>
    <dbReference type="NCBI Taxonomy" id="294"/>
    <lineage>
        <taxon>Bacteria</taxon>
        <taxon>Pseudomonadati</taxon>
        <taxon>Pseudomonadota</taxon>
        <taxon>Gammaproteobacteria</taxon>
        <taxon>Pseudomonadales</taxon>
        <taxon>Pseudomonadaceae</taxon>
        <taxon>Pseudomonas</taxon>
    </lineage>
</organism>
<dbReference type="EMBL" id="LCYC01000026">
    <property type="protein sequence ID" value="KWV77496.1"/>
    <property type="molecule type" value="Genomic_DNA"/>
</dbReference>
<sequence>MLPPSPTVVVAVRTTSTLSMVSLIVVVAPLPATSNFSKLPPVVSVILTVCVLLSMNTSSVGAGTVTVPTVSPALMVIDEPLSNFSVTSVPALLESVAV</sequence>
<feature type="transmembrane region" description="Helical" evidence="1">
    <location>
        <begin position="6"/>
        <end position="30"/>
    </location>
</feature>
<evidence type="ECO:0000256" key="1">
    <source>
        <dbReference type="SAM" id="Phobius"/>
    </source>
</evidence>
<accession>A0A109KY14</accession>
<evidence type="ECO:0000313" key="3">
    <source>
        <dbReference type="Proteomes" id="UP000063434"/>
    </source>
</evidence>
<gene>
    <name evidence="2" type="ORF">PFL603g_01838</name>
</gene>
<reference evidence="2 3" key="1">
    <citation type="submission" date="2015-05" db="EMBL/GenBank/DDBJ databases">
        <title>A genomic and transcriptomic approach to investigate the blue pigment phenotype in Pseudomonas fluorescens.</title>
        <authorList>
            <person name="Andreani N.A."/>
            <person name="Cardazzo B."/>
        </authorList>
    </citation>
    <scope>NUCLEOTIDE SEQUENCE [LARGE SCALE GENOMIC DNA]</scope>
    <source>
        <strain evidence="2 3">Ps_40</strain>
    </source>
</reference>